<evidence type="ECO:0000313" key="2">
    <source>
        <dbReference type="Proteomes" id="UP000186817"/>
    </source>
</evidence>
<name>A0A1Q9EU35_SYMMI</name>
<reference evidence="1 2" key="1">
    <citation type="submission" date="2016-02" db="EMBL/GenBank/DDBJ databases">
        <title>Genome analysis of coral dinoflagellate symbionts highlights evolutionary adaptations to a symbiotic lifestyle.</title>
        <authorList>
            <person name="Aranda M."/>
            <person name="Li Y."/>
            <person name="Liew Y.J."/>
            <person name="Baumgarten S."/>
            <person name="Simakov O."/>
            <person name="Wilson M."/>
            <person name="Piel J."/>
            <person name="Ashoor H."/>
            <person name="Bougouffa S."/>
            <person name="Bajic V.B."/>
            <person name="Ryu T."/>
            <person name="Ravasi T."/>
            <person name="Bayer T."/>
            <person name="Micklem G."/>
            <person name="Kim H."/>
            <person name="Bhak J."/>
            <person name="Lajeunesse T.C."/>
            <person name="Voolstra C.R."/>
        </authorList>
    </citation>
    <scope>NUCLEOTIDE SEQUENCE [LARGE SCALE GENOMIC DNA]</scope>
    <source>
        <strain evidence="1 2">CCMP2467</strain>
    </source>
</reference>
<dbReference type="AlphaFoldDB" id="A0A1Q9EU35"/>
<dbReference type="Proteomes" id="UP000186817">
    <property type="component" value="Unassembled WGS sequence"/>
</dbReference>
<evidence type="ECO:0000313" key="1">
    <source>
        <dbReference type="EMBL" id="OLQ10936.1"/>
    </source>
</evidence>
<organism evidence="1 2">
    <name type="scientific">Symbiodinium microadriaticum</name>
    <name type="common">Dinoflagellate</name>
    <name type="synonym">Zooxanthella microadriatica</name>
    <dbReference type="NCBI Taxonomy" id="2951"/>
    <lineage>
        <taxon>Eukaryota</taxon>
        <taxon>Sar</taxon>
        <taxon>Alveolata</taxon>
        <taxon>Dinophyceae</taxon>
        <taxon>Suessiales</taxon>
        <taxon>Symbiodiniaceae</taxon>
        <taxon>Symbiodinium</taxon>
    </lineage>
</organism>
<dbReference type="EMBL" id="LSRX01000069">
    <property type="protein sequence ID" value="OLQ10936.1"/>
    <property type="molecule type" value="Genomic_DNA"/>
</dbReference>
<accession>A0A1Q9EU35</accession>
<keyword evidence="2" id="KW-1185">Reference proteome</keyword>
<protein>
    <submittedName>
        <fullName evidence="1">Uncharacterized protein</fullName>
    </submittedName>
</protein>
<sequence>MLKYCCAGAKHLMEACPPSDKIAALPNVGDAAVTLAAMMQLIGVASLDAHDALVCKMPLAAELKRYRNDVHDAADRLGRRSALRRRARADAHDAADGGPEVAALG</sequence>
<gene>
    <name evidence="1" type="ORF">AK812_SmicGene5331</name>
</gene>
<proteinExistence type="predicted"/>
<comment type="caution">
    <text evidence="1">The sequence shown here is derived from an EMBL/GenBank/DDBJ whole genome shotgun (WGS) entry which is preliminary data.</text>
</comment>